<feature type="transmembrane region" description="Helical" evidence="6">
    <location>
        <begin position="258"/>
        <end position="278"/>
    </location>
</feature>
<evidence type="ECO:0000313" key="10">
    <source>
        <dbReference type="Proteomes" id="UP000005459"/>
    </source>
</evidence>
<feature type="domain" description="ABC3 transporter permease C-terminal" evidence="7">
    <location>
        <begin position="265"/>
        <end position="377"/>
    </location>
</feature>
<name>F9UCZ3_9GAMM</name>
<keyword evidence="2" id="KW-1003">Cell membrane</keyword>
<keyword evidence="10" id="KW-1185">Reference proteome</keyword>
<gene>
    <name evidence="9" type="ORF">ThimaDRAFT_2795</name>
</gene>
<dbReference type="RefSeq" id="WP_007193668.1">
    <property type="nucleotide sequence ID" value="NZ_AFWV01000009.1"/>
</dbReference>
<evidence type="ECO:0000256" key="2">
    <source>
        <dbReference type="ARBA" id="ARBA00022475"/>
    </source>
</evidence>
<dbReference type="Pfam" id="PF02687">
    <property type="entry name" value="FtsX"/>
    <property type="match status" value="1"/>
</dbReference>
<feature type="transmembrane region" description="Helical" evidence="6">
    <location>
        <begin position="350"/>
        <end position="368"/>
    </location>
</feature>
<dbReference type="eggNOG" id="COG0577">
    <property type="taxonomic scope" value="Bacteria"/>
</dbReference>
<dbReference type="PATRIC" id="fig|768671.3.peg.2956"/>
<dbReference type="OrthoDB" id="9775474at2"/>
<dbReference type="InterPro" id="IPR025857">
    <property type="entry name" value="MacB_PCD"/>
</dbReference>
<dbReference type="InterPro" id="IPR051125">
    <property type="entry name" value="ABC-4/HrtB_transporter"/>
</dbReference>
<protein>
    <recommendedName>
        <fullName evidence="11">ABC3 transporter permease protein domain-containing protein</fullName>
    </recommendedName>
</protein>
<dbReference type="InterPro" id="IPR003838">
    <property type="entry name" value="ABC3_permease_C"/>
</dbReference>
<dbReference type="GO" id="GO:0005886">
    <property type="term" value="C:plasma membrane"/>
    <property type="evidence" value="ECO:0007669"/>
    <property type="project" value="UniProtKB-SubCell"/>
</dbReference>
<feature type="transmembrane region" description="Helical" evidence="6">
    <location>
        <begin position="305"/>
        <end position="330"/>
    </location>
</feature>
<accession>F9UCZ3</accession>
<comment type="subcellular location">
    <subcellularLocation>
        <location evidence="1">Cell membrane</location>
        <topology evidence="1">Multi-pass membrane protein</topology>
    </subcellularLocation>
</comment>
<dbReference type="AlphaFoldDB" id="F9UCZ3"/>
<evidence type="ECO:0000256" key="6">
    <source>
        <dbReference type="SAM" id="Phobius"/>
    </source>
</evidence>
<keyword evidence="4 6" id="KW-1133">Transmembrane helix</keyword>
<dbReference type="PANTHER" id="PTHR43738:SF3">
    <property type="entry name" value="ABC TRANSPORTER PERMEASE"/>
    <property type="match status" value="1"/>
</dbReference>
<evidence type="ECO:0000256" key="1">
    <source>
        <dbReference type="ARBA" id="ARBA00004651"/>
    </source>
</evidence>
<evidence type="ECO:0000256" key="3">
    <source>
        <dbReference type="ARBA" id="ARBA00022692"/>
    </source>
</evidence>
<evidence type="ECO:0000256" key="5">
    <source>
        <dbReference type="ARBA" id="ARBA00023136"/>
    </source>
</evidence>
<feature type="domain" description="MacB-like periplasmic core" evidence="8">
    <location>
        <begin position="22"/>
        <end position="230"/>
    </location>
</feature>
<proteinExistence type="predicted"/>
<dbReference type="Proteomes" id="UP000005459">
    <property type="component" value="Unassembled WGS sequence"/>
</dbReference>
<evidence type="ECO:0000259" key="7">
    <source>
        <dbReference type="Pfam" id="PF02687"/>
    </source>
</evidence>
<dbReference type="STRING" id="768671.ThimaDRAFT_2795"/>
<reference evidence="9 10" key="1">
    <citation type="submission" date="2011-06" db="EMBL/GenBank/DDBJ databases">
        <title>The draft genome of Thiocapsa marina 5811.</title>
        <authorList>
            <consortium name="US DOE Joint Genome Institute (JGI-PGF)"/>
            <person name="Lucas S."/>
            <person name="Han J."/>
            <person name="Cheng J.-F."/>
            <person name="Goodwin L."/>
            <person name="Pitluck S."/>
            <person name="Peters L."/>
            <person name="Land M.L."/>
            <person name="Hauser L."/>
            <person name="Vogl K."/>
            <person name="Liu Z."/>
            <person name="Imhoff J."/>
            <person name="Thiel V."/>
            <person name="Frigaard N.-U."/>
            <person name="Bryant D."/>
            <person name="Woyke T.J."/>
        </authorList>
    </citation>
    <scope>NUCLEOTIDE SEQUENCE [LARGE SCALE GENOMIC DNA]</scope>
    <source>
        <strain evidence="9 10">5811</strain>
    </source>
</reference>
<evidence type="ECO:0000256" key="4">
    <source>
        <dbReference type="ARBA" id="ARBA00022989"/>
    </source>
</evidence>
<dbReference type="Pfam" id="PF12704">
    <property type="entry name" value="MacB_PCD"/>
    <property type="match status" value="1"/>
</dbReference>
<sequence length="386" mass="42216">MKYLPLLFAALMRKRTRTLLTLLSVAAAFALFGMLDAVRVAFNAPQSVIGIDRLITSSRLSLIQPLPYADLARIASTPGVKAVTYASWFGGIYQDPKNFFPNFPVEPESYLDMYPELVLPDVQRQAFIKTRTGAVVGQSLADLFGWKVGDKIPLRPTIYPHRDGGDVWTFDLVGIFKAAQPELRGSEKQMLFNHTYFDEGREIGQGTVGWYVVRVEDPARADQVAQAIDDQFDNSAFETRTQSEREFQLSFAKQIGDIGLIVTAIMAAVFFTLVLLTGNTMAQSIRERIPELAVLKTLGFTNRAVLVLVLSEALVMLLIGGLLGLVLAYLALPIIGEASSGQLDVALQPASWTLGLGLMLAIGTLVGLPPALKAMRLRIVDALAGR</sequence>
<keyword evidence="3 6" id="KW-0812">Transmembrane</keyword>
<organism evidence="9 10">
    <name type="scientific">Thiocapsa marina 5811</name>
    <dbReference type="NCBI Taxonomy" id="768671"/>
    <lineage>
        <taxon>Bacteria</taxon>
        <taxon>Pseudomonadati</taxon>
        <taxon>Pseudomonadota</taxon>
        <taxon>Gammaproteobacteria</taxon>
        <taxon>Chromatiales</taxon>
        <taxon>Chromatiaceae</taxon>
        <taxon>Thiocapsa</taxon>
    </lineage>
</organism>
<dbReference type="EMBL" id="AFWV01000009">
    <property type="protein sequence ID" value="EGV17737.1"/>
    <property type="molecule type" value="Genomic_DNA"/>
</dbReference>
<evidence type="ECO:0000259" key="8">
    <source>
        <dbReference type="Pfam" id="PF12704"/>
    </source>
</evidence>
<evidence type="ECO:0008006" key="11">
    <source>
        <dbReference type="Google" id="ProtNLM"/>
    </source>
</evidence>
<evidence type="ECO:0000313" key="9">
    <source>
        <dbReference type="EMBL" id="EGV17737.1"/>
    </source>
</evidence>
<dbReference type="PANTHER" id="PTHR43738">
    <property type="entry name" value="ABC TRANSPORTER, MEMBRANE PROTEIN"/>
    <property type="match status" value="1"/>
</dbReference>
<keyword evidence="5 6" id="KW-0472">Membrane</keyword>